<evidence type="ECO:0000313" key="1">
    <source>
        <dbReference type="EMBL" id="KAH7917992.1"/>
    </source>
</evidence>
<keyword evidence="2" id="KW-1185">Reference proteome</keyword>
<comment type="caution">
    <text evidence="1">The sequence shown here is derived from an EMBL/GenBank/DDBJ whole genome shotgun (WGS) entry which is preliminary data.</text>
</comment>
<name>A0ACB8AX85_9AGAM</name>
<dbReference type="EMBL" id="MU266880">
    <property type="protein sequence ID" value="KAH7917992.1"/>
    <property type="molecule type" value="Genomic_DNA"/>
</dbReference>
<proteinExistence type="predicted"/>
<accession>A0ACB8AX85</accession>
<protein>
    <submittedName>
        <fullName evidence="1">Uncharacterized protein</fullName>
    </submittedName>
</protein>
<dbReference type="Proteomes" id="UP000790709">
    <property type="component" value="Unassembled WGS sequence"/>
</dbReference>
<gene>
    <name evidence="1" type="ORF">BV22DRAFT_983613</name>
</gene>
<reference evidence="1" key="1">
    <citation type="journal article" date="2021" name="New Phytol.">
        <title>Evolutionary innovations through gain and loss of genes in the ectomycorrhizal Boletales.</title>
        <authorList>
            <person name="Wu G."/>
            <person name="Miyauchi S."/>
            <person name="Morin E."/>
            <person name="Kuo A."/>
            <person name="Drula E."/>
            <person name="Varga T."/>
            <person name="Kohler A."/>
            <person name="Feng B."/>
            <person name="Cao Y."/>
            <person name="Lipzen A."/>
            <person name="Daum C."/>
            <person name="Hundley H."/>
            <person name="Pangilinan J."/>
            <person name="Johnson J."/>
            <person name="Barry K."/>
            <person name="LaButti K."/>
            <person name="Ng V."/>
            <person name="Ahrendt S."/>
            <person name="Min B."/>
            <person name="Choi I.G."/>
            <person name="Park H."/>
            <person name="Plett J.M."/>
            <person name="Magnuson J."/>
            <person name="Spatafora J.W."/>
            <person name="Nagy L.G."/>
            <person name="Henrissat B."/>
            <person name="Grigoriev I.V."/>
            <person name="Yang Z.L."/>
            <person name="Xu J."/>
            <person name="Martin F.M."/>
        </authorList>
    </citation>
    <scope>NUCLEOTIDE SEQUENCE</scope>
    <source>
        <strain evidence="1">KUC20120723A-06</strain>
    </source>
</reference>
<feature type="non-terminal residue" evidence="1">
    <location>
        <position position="113"/>
    </location>
</feature>
<feature type="non-terminal residue" evidence="1">
    <location>
        <position position="1"/>
    </location>
</feature>
<evidence type="ECO:0000313" key="2">
    <source>
        <dbReference type="Proteomes" id="UP000790709"/>
    </source>
</evidence>
<organism evidence="1 2">
    <name type="scientific">Leucogyrophana mollusca</name>
    <dbReference type="NCBI Taxonomy" id="85980"/>
    <lineage>
        <taxon>Eukaryota</taxon>
        <taxon>Fungi</taxon>
        <taxon>Dikarya</taxon>
        <taxon>Basidiomycota</taxon>
        <taxon>Agaricomycotina</taxon>
        <taxon>Agaricomycetes</taxon>
        <taxon>Agaricomycetidae</taxon>
        <taxon>Boletales</taxon>
        <taxon>Boletales incertae sedis</taxon>
        <taxon>Leucogyrophana</taxon>
    </lineage>
</organism>
<sequence length="113" mass="12806">IRSVTFRQDVHLPVKVETLLQQAAWNVKALLDSGANGIFIDKHWAESRNIPMITLDELLPVFNIDGTKNSTGDITHTAFIAVEHKGHHERVWAEVTDLGKVPLILGWTWLHKH</sequence>